<dbReference type="RefSeq" id="WP_382349804.1">
    <property type="nucleotide sequence ID" value="NZ_JBHSMC010000010.1"/>
</dbReference>
<gene>
    <name evidence="1" type="ORF">ACFPM4_07780</name>
</gene>
<sequence>MSITLPNWLDSWIEINNNDDLNVIVSEEKDENGKRVAVVEAFWNGNATEVSQAQVDMVLKNETANCTWKPHLSPFEDMVIGDLFFQSPAMIFENDEELFALVPDLDFLDENRIAPHVMDYVEPDRSLFYGLGHYEKIFHVYHRRIDKPISVEKGQLLFRFYLVQWQGVTEKRNYTRVTDFLWERFAKKRMVQASTEKDALKELELYVDYTYDWAFNRWEPIVWQEFDLDGQKVGGSVFIVRAAQTPGLGNEDSWREKKSIWNQAWFSSLRSAYGYRLWGEMRKDNDLIRRAELTKNFALSAPQTDGLFPSVYWAGADNEWDTGNWGHSDRRPVNHDNYAHLLDMSWTCIWMLKWYTDLEKDPSLLDYSTNYAKRLLTLQGEDGSFPGWVHEETGDISPFLKDSPETSMHVWFLTKLYEITKEDQYLRAAEKGMQFVINDVIPEGRWEDFETYWSCAREWEGKQYGVKDKRSGLYNQCNFSIYWTAEALKELYIVTKKQEYLDAGEQVLAELSLYQAIWNPEYLNQPVLGGYSVMTSDDEWNDARQSLIAITFADYYKLTNKEEYKYRSYWAMKASFYMMYCPENPEVKALFDKTFPHFTEKDYGFTMENAHHGENIDIAGEFTIFDWGNGAAAASLGEILFKR</sequence>
<protein>
    <submittedName>
        <fullName evidence="1">Uncharacterized protein</fullName>
    </submittedName>
</protein>
<dbReference type="SUPFAM" id="SSF48208">
    <property type="entry name" value="Six-hairpin glycosidases"/>
    <property type="match status" value="1"/>
</dbReference>
<dbReference type="InterPro" id="IPR012341">
    <property type="entry name" value="6hp_glycosidase-like_sf"/>
</dbReference>
<dbReference type="Gene3D" id="1.50.10.10">
    <property type="match status" value="1"/>
</dbReference>
<evidence type="ECO:0000313" key="1">
    <source>
        <dbReference type="EMBL" id="MFC5464650.1"/>
    </source>
</evidence>
<dbReference type="InterPro" id="IPR008928">
    <property type="entry name" value="6-hairpin_glycosidase_sf"/>
</dbReference>
<comment type="caution">
    <text evidence="1">The sequence shown here is derived from an EMBL/GenBank/DDBJ whole genome shotgun (WGS) entry which is preliminary data.</text>
</comment>
<keyword evidence="2" id="KW-1185">Reference proteome</keyword>
<reference evidence="2" key="1">
    <citation type="journal article" date="2019" name="Int. J. Syst. Evol. Microbiol.">
        <title>The Global Catalogue of Microorganisms (GCM) 10K type strain sequencing project: providing services to taxonomists for standard genome sequencing and annotation.</title>
        <authorList>
            <consortium name="The Broad Institute Genomics Platform"/>
            <consortium name="The Broad Institute Genome Sequencing Center for Infectious Disease"/>
            <person name="Wu L."/>
            <person name="Ma J."/>
        </authorList>
    </citation>
    <scope>NUCLEOTIDE SEQUENCE [LARGE SCALE GENOMIC DNA]</scope>
    <source>
        <strain evidence="2">CGMCC 1.12237</strain>
    </source>
</reference>
<dbReference type="EMBL" id="JBHSMC010000010">
    <property type="protein sequence ID" value="MFC5464650.1"/>
    <property type="molecule type" value="Genomic_DNA"/>
</dbReference>
<accession>A0ABW0LH22</accession>
<dbReference type="Proteomes" id="UP001596147">
    <property type="component" value="Unassembled WGS sequence"/>
</dbReference>
<name>A0ABW0LH22_9BACI</name>
<organism evidence="1 2">
    <name type="scientific">Lederbergia graminis</name>
    <dbReference type="NCBI Taxonomy" id="735518"/>
    <lineage>
        <taxon>Bacteria</taxon>
        <taxon>Bacillati</taxon>
        <taxon>Bacillota</taxon>
        <taxon>Bacilli</taxon>
        <taxon>Bacillales</taxon>
        <taxon>Bacillaceae</taxon>
        <taxon>Lederbergia</taxon>
    </lineage>
</organism>
<proteinExistence type="predicted"/>
<evidence type="ECO:0000313" key="2">
    <source>
        <dbReference type="Proteomes" id="UP001596147"/>
    </source>
</evidence>